<feature type="region of interest" description="Disordered" evidence="1">
    <location>
        <begin position="335"/>
        <end position="368"/>
    </location>
</feature>
<evidence type="ECO:0000256" key="1">
    <source>
        <dbReference type="SAM" id="MobiDB-lite"/>
    </source>
</evidence>
<organism evidence="2 3">
    <name type="scientific">Dryococelus australis</name>
    <dbReference type="NCBI Taxonomy" id="614101"/>
    <lineage>
        <taxon>Eukaryota</taxon>
        <taxon>Metazoa</taxon>
        <taxon>Ecdysozoa</taxon>
        <taxon>Arthropoda</taxon>
        <taxon>Hexapoda</taxon>
        <taxon>Insecta</taxon>
        <taxon>Pterygota</taxon>
        <taxon>Neoptera</taxon>
        <taxon>Polyneoptera</taxon>
        <taxon>Phasmatodea</taxon>
        <taxon>Verophasmatodea</taxon>
        <taxon>Anareolatae</taxon>
        <taxon>Phasmatidae</taxon>
        <taxon>Eurycanthinae</taxon>
        <taxon>Dryococelus</taxon>
    </lineage>
</organism>
<evidence type="ECO:0000313" key="2">
    <source>
        <dbReference type="EMBL" id="KAJ8895334.1"/>
    </source>
</evidence>
<feature type="region of interest" description="Disordered" evidence="1">
    <location>
        <begin position="151"/>
        <end position="186"/>
    </location>
</feature>
<proteinExistence type="predicted"/>
<comment type="caution">
    <text evidence="2">The sequence shown here is derived from an EMBL/GenBank/DDBJ whole genome shotgun (WGS) entry which is preliminary data.</text>
</comment>
<dbReference type="EMBL" id="JARBHB010000001">
    <property type="protein sequence ID" value="KAJ8895334.1"/>
    <property type="molecule type" value="Genomic_DNA"/>
</dbReference>
<reference evidence="2 3" key="1">
    <citation type="submission" date="2023-02" db="EMBL/GenBank/DDBJ databases">
        <title>LHISI_Scaffold_Assembly.</title>
        <authorList>
            <person name="Stuart O.P."/>
            <person name="Cleave R."/>
            <person name="Magrath M.J.L."/>
            <person name="Mikheyev A.S."/>
        </authorList>
    </citation>
    <scope>NUCLEOTIDE SEQUENCE [LARGE SCALE GENOMIC DNA]</scope>
    <source>
        <strain evidence="2">Daus_M_001</strain>
        <tissue evidence="2">Leg muscle</tissue>
    </source>
</reference>
<accession>A0ABQ9IFA1</accession>
<protein>
    <recommendedName>
        <fullName evidence="4">Helitron helicase-like domain-containing protein</fullName>
    </recommendedName>
</protein>
<sequence length="384" mass="44113">MRFCDQCLHRVHEEYEGLTGQDKIPLFLCSNCQDSPVLGSCKVAQRGTTSASRAIVLNNTYRGIECEVRKLLYKLRAMAALGAILPAAAGDSTRGLRDEDHIPWVRLRRPTSPPSRKLRRDATSESVVIHSLVGRHKARQARDLRGLVVYQTHPTPPHTQPRSTRHTPQSQSREGHRSARGVGHSQQAYLATDCPRDDLESSVEDFDNTNHYPEIRSLISRRFQYFKLELHCRISPSRIKQVSEEPGRNVPFVLNQNVVYLCTKFGEWQKRGLPHVHLLLWFKEKWRPNQKKNDIKSAEIPDTKTDKRLYNTVVKNMIHGPCGRKVHHKVPPCAIERHTNKQQRISPLNAKSSSRRREQPSLKSAVVQRKPRWTTARLPLILPY</sequence>
<feature type="compositionally biased region" description="Polar residues" evidence="1">
    <location>
        <begin position="342"/>
        <end position="352"/>
    </location>
</feature>
<evidence type="ECO:0000313" key="3">
    <source>
        <dbReference type="Proteomes" id="UP001159363"/>
    </source>
</evidence>
<gene>
    <name evidence="2" type="ORF">PR048_000660</name>
</gene>
<evidence type="ECO:0008006" key="4">
    <source>
        <dbReference type="Google" id="ProtNLM"/>
    </source>
</evidence>
<name>A0ABQ9IFA1_9NEOP</name>
<keyword evidence="3" id="KW-1185">Reference proteome</keyword>
<dbReference type="Proteomes" id="UP001159363">
    <property type="component" value="Chromosome 1"/>
</dbReference>